<dbReference type="InterPro" id="IPR051465">
    <property type="entry name" value="Cell_Envelope_Struct_Comp"/>
</dbReference>
<evidence type="ECO:0000259" key="2">
    <source>
        <dbReference type="PROSITE" id="PS51272"/>
    </source>
</evidence>
<dbReference type="PANTHER" id="PTHR43308">
    <property type="entry name" value="OUTER MEMBRANE PROTEIN ALPHA-RELATED"/>
    <property type="match status" value="1"/>
</dbReference>
<evidence type="ECO:0000256" key="1">
    <source>
        <dbReference type="SAM" id="SignalP"/>
    </source>
</evidence>
<dbReference type="InterPro" id="IPR001119">
    <property type="entry name" value="SLH_dom"/>
</dbReference>
<keyword evidence="4" id="KW-1185">Reference proteome</keyword>
<dbReference type="Proteomes" id="UP000658720">
    <property type="component" value="Unassembled WGS sequence"/>
</dbReference>
<feature type="domain" description="SLH" evidence="2">
    <location>
        <begin position="67"/>
        <end position="131"/>
    </location>
</feature>
<feature type="chain" id="PRO_5045835329" evidence="1">
    <location>
        <begin position="29"/>
        <end position="254"/>
    </location>
</feature>
<reference evidence="3 4" key="1">
    <citation type="submission" date="2020-10" db="EMBL/GenBank/DDBJ databases">
        <authorList>
            <person name="Castelo-Branco R."/>
            <person name="Eusebio N."/>
            <person name="Adriana R."/>
            <person name="Vieira A."/>
            <person name="Brugerolle De Fraissinette N."/>
            <person name="Rezende De Castro R."/>
            <person name="Schneider M.P."/>
            <person name="Vasconcelos V."/>
            <person name="Leao P.N."/>
        </authorList>
    </citation>
    <scope>NUCLEOTIDE SEQUENCE [LARGE SCALE GENOMIC DNA]</scope>
    <source>
        <strain evidence="3 4">LEGE 00031</strain>
    </source>
</reference>
<dbReference type="PANTHER" id="PTHR43308:SF1">
    <property type="entry name" value="OUTER MEMBRANE PROTEIN ALPHA"/>
    <property type="match status" value="1"/>
</dbReference>
<dbReference type="Pfam" id="PF00395">
    <property type="entry name" value="SLH"/>
    <property type="match status" value="1"/>
</dbReference>
<evidence type="ECO:0000313" key="3">
    <source>
        <dbReference type="EMBL" id="MBE9253750.1"/>
    </source>
</evidence>
<comment type="caution">
    <text evidence="3">The sequence shown here is derived from an EMBL/GenBank/DDBJ whole genome shotgun (WGS) entry which is preliminary data.</text>
</comment>
<sequence>MINRSMKSCLLAALGGLLLGGMAAPAIANPVSIVPGMAAPAPDKETAQANYDQSYQAYTELLGQVTSINQFRDVSPNNWAYEALRNLVDNYGCIVGYPDRTFRGDRALTRNEFAAGLSACLTQLEARMLASRQQLGQFMEEKETSIAAGDTLENVFTRASYNSTGRFYDLTSISGQANKIFGWRSWPGSYFDNMIAEDAAVVEAVYQDALEQQTRGTVIHTRDLPDPFNQSLLEDWSQYTRFGNPPLPPTAPGF</sequence>
<dbReference type="NCBIfam" id="NF033921">
    <property type="entry name" value="por_somb"/>
    <property type="match status" value="1"/>
</dbReference>
<accession>A0ABR9VQY3</accession>
<evidence type="ECO:0000313" key="4">
    <source>
        <dbReference type="Proteomes" id="UP000658720"/>
    </source>
</evidence>
<proteinExistence type="predicted"/>
<keyword evidence="1" id="KW-0732">Signal</keyword>
<dbReference type="EMBL" id="JADEVV010000017">
    <property type="protein sequence ID" value="MBE9253750.1"/>
    <property type="molecule type" value="Genomic_DNA"/>
</dbReference>
<feature type="signal peptide" evidence="1">
    <location>
        <begin position="1"/>
        <end position="28"/>
    </location>
</feature>
<dbReference type="PROSITE" id="PS51272">
    <property type="entry name" value="SLH"/>
    <property type="match status" value="1"/>
</dbReference>
<dbReference type="InterPro" id="IPR047684">
    <property type="entry name" value="Por_som-like"/>
</dbReference>
<name>A0ABR9VQY3_9SYNC</name>
<gene>
    <name evidence="3" type="ORF">IQ217_07760</name>
</gene>
<organism evidence="3 4">
    <name type="scientific">Synechocystis salina LEGE 00031</name>
    <dbReference type="NCBI Taxonomy" id="1828736"/>
    <lineage>
        <taxon>Bacteria</taxon>
        <taxon>Bacillati</taxon>
        <taxon>Cyanobacteriota</taxon>
        <taxon>Cyanophyceae</taxon>
        <taxon>Synechococcales</taxon>
        <taxon>Merismopediaceae</taxon>
        <taxon>Synechocystis</taxon>
    </lineage>
</organism>
<protein>
    <submittedName>
        <fullName evidence="3">S-layer homology domain-containing protein</fullName>
    </submittedName>
</protein>